<keyword evidence="1" id="KW-0732">Signal</keyword>
<evidence type="ECO:0000313" key="2">
    <source>
        <dbReference type="EMBL" id="MDO7875493.1"/>
    </source>
</evidence>
<sequence length="253" mass="27460">MKPTYCVLLLAALPACRPDAPATEQAAPPVATATVAHPADTLHLPTGVVQLLPSSAEEFNKLPASSVPDVANDSLEEVKSLATAQGRVRRTGRDLLLKADNGREVRLTSTPAAEFTIQNGDAVRYQYQGSLPGAHQWVVRAWFWESTGTLLVDQRTGRRLEVLGQPAMSADGRFLVLTSPGLGGGDQPNTVSLVQIDDDGPRLRWQRELTAWQAEEARWAHPGITILKIRHTNAQGELPNDAPVSYVQLPMPR</sequence>
<name>A0ABT9BB78_9BACT</name>
<gene>
    <name evidence="2" type="ORF">Q5H93_12185</name>
</gene>
<evidence type="ECO:0008006" key="4">
    <source>
        <dbReference type="Google" id="ProtNLM"/>
    </source>
</evidence>
<evidence type="ECO:0000313" key="3">
    <source>
        <dbReference type="Proteomes" id="UP001176429"/>
    </source>
</evidence>
<reference evidence="2" key="1">
    <citation type="submission" date="2023-07" db="EMBL/GenBank/DDBJ databases">
        <authorList>
            <person name="Kim M.K."/>
        </authorList>
    </citation>
    <scope>NUCLEOTIDE SEQUENCE</scope>
    <source>
        <strain evidence="2">ASUV-10-1</strain>
    </source>
</reference>
<dbReference type="RefSeq" id="WP_305006804.1">
    <property type="nucleotide sequence ID" value="NZ_JAUQSY010000007.1"/>
</dbReference>
<dbReference type="Proteomes" id="UP001176429">
    <property type="component" value="Unassembled WGS sequence"/>
</dbReference>
<organism evidence="2 3">
    <name type="scientific">Hymenobacter aranciens</name>
    <dbReference type="NCBI Taxonomy" id="3063996"/>
    <lineage>
        <taxon>Bacteria</taxon>
        <taxon>Pseudomonadati</taxon>
        <taxon>Bacteroidota</taxon>
        <taxon>Cytophagia</taxon>
        <taxon>Cytophagales</taxon>
        <taxon>Hymenobacteraceae</taxon>
        <taxon>Hymenobacter</taxon>
    </lineage>
</organism>
<evidence type="ECO:0000256" key="1">
    <source>
        <dbReference type="SAM" id="SignalP"/>
    </source>
</evidence>
<comment type="caution">
    <text evidence="2">The sequence shown here is derived from an EMBL/GenBank/DDBJ whole genome shotgun (WGS) entry which is preliminary data.</text>
</comment>
<proteinExistence type="predicted"/>
<feature type="signal peptide" evidence="1">
    <location>
        <begin position="1"/>
        <end position="22"/>
    </location>
</feature>
<keyword evidence="3" id="KW-1185">Reference proteome</keyword>
<accession>A0ABT9BB78</accession>
<dbReference type="EMBL" id="JAUQSY010000007">
    <property type="protein sequence ID" value="MDO7875493.1"/>
    <property type="molecule type" value="Genomic_DNA"/>
</dbReference>
<protein>
    <recommendedName>
        <fullName evidence="4">Lipoprotein</fullName>
    </recommendedName>
</protein>
<feature type="chain" id="PRO_5046038141" description="Lipoprotein" evidence="1">
    <location>
        <begin position="23"/>
        <end position="253"/>
    </location>
</feature>